<feature type="compositionally biased region" description="Polar residues" evidence="2">
    <location>
        <begin position="51"/>
        <end position="62"/>
    </location>
</feature>
<gene>
    <name evidence="3" type="ORF">P171DRAFT_200587</name>
</gene>
<reference evidence="3" key="1">
    <citation type="journal article" date="2020" name="Stud. Mycol.">
        <title>101 Dothideomycetes genomes: a test case for predicting lifestyles and emergence of pathogens.</title>
        <authorList>
            <person name="Haridas S."/>
            <person name="Albert R."/>
            <person name="Binder M."/>
            <person name="Bloem J."/>
            <person name="Labutti K."/>
            <person name="Salamov A."/>
            <person name="Andreopoulos B."/>
            <person name="Baker S."/>
            <person name="Barry K."/>
            <person name="Bills G."/>
            <person name="Bluhm B."/>
            <person name="Cannon C."/>
            <person name="Castanera R."/>
            <person name="Culley D."/>
            <person name="Daum C."/>
            <person name="Ezra D."/>
            <person name="Gonzalez J."/>
            <person name="Henrissat B."/>
            <person name="Kuo A."/>
            <person name="Liang C."/>
            <person name="Lipzen A."/>
            <person name="Lutzoni F."/>
            <person name="Magnuson J."/>
            <person name="Mondo S."/>
            <person name="Nolan M."/>
            <person name="Ohm R."/>
            <person name="Pangilinan J."/>
            <person name="Park H.-J."/>
            <person name="Ramirez L."/>
            <person name="Alfaro M."/>
            <person name="Sun H."/>
            <person name="Tritt A."/>
            <person name="Yoshinaga Y."/>
            <person name="Zwiers L.-H."/>
            <person name="Turgeon B."/>
            <person name="Goodwin S."/>
            <person name="Spatafora J."/>
            <person name="Crous P."/>
            <person name="Grigoriev I."/>
        </authorList>
    </citation>
    <scope>NUCLEOTIDE SEQUENCE</scope>
    <source>
        <strain evidence="3">CBS 690.94</strain>
    </source>
</reference>
<keyword evidence="1" id="KW-0175">Coiled coil</keyword>
<dbReference type="OrthoDB" id="3776185at2759"/>
<dbReference type="EMBL" id="MU001494">
    <property type="protein sequence ID" value="KAF2449838.1"/>
    <property type="molecule type" value="Genomic_DNA"/>
</dbReference>
<keyword evidence="4" id="KW-1185">Reference proteome</keyword>
<proteinExistence type="predicted"/>
<protein>
    <submittedName>
        <fullName evidence="3">Uncharacterized protein</fullName>
    </submittedName>
</protein>
<evidence type="ECO:0000256" key="2">
    <source>
        <dbReference type="SAM" id="MobiDB-lite"/>
    </source>
</evidence>
<sequence length="604" mass="66124">MSSPADFWASKIGQLRGVYPPSPELKKKPSGPGAPNKTGGSPVFKAPQKDSGLSSPAYTSYDSTSPVTPSTATSWADSVEEDEAEAASYGYGVGQKSHEYTLMASTVARQAKRLEETESTVDQQAQRIVELNTETKGQAFRIEQLEVAIDEKSARLVELEASTVDQEARIANLVHQVDKEARRATRLAEELEKKAAIIQQLELQIAENVSMPDSDSATEVEVDDGSVAATPQPKPEAFPAVAEFGKIDAPAVDPKDTTAGAIGVTPEKPAKSQAASPVDGDFPALSPTEFPALGKPTPVRDLRRSPFVTADNIRKMPPPPPARTLKFGIDPSKFQKKPASGPGKFIFGSRRATEGPPKIDLNKDIRHMSKEEREPFGYGPTAQIVMGNETVAALPKYIFMQVSYTAFKHWTENPTAQTIKFEAGSMTKGALNIQLDWITMHTHCNYVFSISLNKDNSDRHNLELIRCARVLGLHSMYMGHFTRLYCQKVRDGPSKELVALVEELAYNDDDPIFDCLANWLAMQRSKVKSEHIGSWDEELARLPKLARKMQEVQARKNFALGKTHTKEKVLPQTKAAEEFPATTVTAGADSDPDAAWRVSGPAYV</sequence>
<feature type="compositionally biased region" description="Low complexity" evidence="2">
    <location>
        <begin position="63"/>
        <end position="77"/>
    </location>
</feature>
<feature type="region of interest" description="Disordered" evidence="2">
    <location>
        <begin position="333"/>
        <end position="361"/>
    </location>
</feature>
<evidence type="ECO:0000313" key="3">
    <source>
        <dbReference type="EMBL" id="KAF2449838.1"/>
    </source>
</evidence>
<comment type="caution">
    <text evidence="3">The sequence shown here is derived from an EMBL/GenBank/DDBJ whole genome shotgun (WGS) entry which is preliminary data.</text>
</comment>
<dbReference type="AlphaFoldDB" id="A0A9P4PV88"/>
<evidence type="ECO:0000256" key="1">
    <source>
        <dbReference type="SAM" id="Coils"/>
    </source>
</evidence>
<feature type="region of interest" description="Disordered" evidence="2">
    <location>
        <begin position="251"/>
        <end position="302"/>
    </location>
</feature>
<feature type="region of interest" description="Disordered" evidence="2">
    <location>
        <begin position="1"/>
        <end position="90"/>
    </location>
</feature>
<organism evidence="3 4">
    <name type="scientific">Karstenula rhodostoma CBS 690.94</name>
    <dbReference type="NCBI Taxonomy" id="1392251"/>
    <lineage>
        <taxon>Eukaryota</taxon>
        <taxon>Fungi</taxon>
        <taxon>Dikarya</taxon>
        <taxon>Ascomycota</taxon>
        <taxon>Pezizomycotina</taxon>
        <taxon>Dothideomycetes</taxon>
        <taxon>Pleosporomycetidae</taxon>
        <taxon>Pleosporales</taxon>
        <taxon>Massarineae</taxon>
        <taxon>Didymosphaeriaceae</taxon>
        <taxon>Karstenula</taxon>
    </lineage>
</organism>
<accession>A0A9P4PV88</accession>
<name>A0A9P4PV88_9PLEO</name>
<dbReference type="Proteomes" id="UP000799764">
    <property type="component" value="Unassembled WGS sequence"/>
</dbReference>
<evidence type="ECO:0000313" key="4">
    <source>
        <dbReference type="Proteomes" id="UP000799764"/>
    </source>
</evidence>
<feature type="coiled-coil region" evidence="1">
    <location>
        <begin position="107"/>
        <end position="204"/>
    </location>
</feature>